<organism evidence="3 4">
    <name type="scientific">Endosaccharibacter trunci</name>
    <dbReference type="NCBI Taxonomy" id="2812733"/>
    <lineage>
        <taxon>Bacteria</taxon>
        <taxon>Pseudomonadati</taxon>
        <taxon>Pseudomonadota</taxon>
        <taxon>Alphaproteobacteria</taxon>
        <taxon>Acetobacterales</taxon>
        <taxon>Acetobacteraceae</taxon>
        <taxon>Endosaccharibacter</taxon>
    </lineage>
</organism>
<reference evidence="3 4" key="1">
    <citation type="submission" date="2022-06" db="EMBL/GenBank/DDBJ databases">
        <title>Endosaccharibacter gen. nov., sp. nov., endophytic bacteria isolated from sugarcane.</title>
        <authorList>
            <person name="Pitiwittayakul N."/>
            <person name="Yukphan P."/>
            <person name="Charoenyingcharoen P."/>
            <person name="Tanasupawat S."/>
        </authorList>
    </citation>
    <scope>NUCLEOTIDE SEQUENCE [LARGE SCALE GENOMIC DNA]</scope>
    <source>
        <strain evidence="3 4">KSS8</strain>
    </source>
</reference>
<dbReference type="InterPro" id="IPR033880">
    <property type="entry name" value="SPFH_YdjI"/>
</dbReference>
<evidence type="ECO:0000259" key="2">
    <source>
        <dbReference type="Pfam" id="PF13421"/>
    </source>
</evidence>
<dbReference type="Proteomes" id="UP001524587">
    <property type="component" value="Unassembled WGS sequence"/>
</dbReference>
<dbReference type="EMBL" id="JAMSKV010000009">
    <property type="protein sequence ID" value="MCQ8279065.1"/>
    <property type="molecule type" value="Genomic_DNA"/>
</dbReference>
<name>A0ABT1W864_9PROT</name>
<protein>
    <submittedName>
        <fullName evidence="3">SPFH domain-containing protein</fullName>
    </submittedName>
</protein>
<feature type="region of interest" description="Disordered" evidence="1">
    <location>
        <begin position="270"/>
        <end position="293"/>
    </location>
</feature>
<comment type="caution">
    <text evidence="3">The sequence shown here is derived from an EMBL/GenBank/DDBJ whole genome shotgun (WGS) entry which is preliminary data.</text>
</comment>
<gene>
    <name evidence="3" type="ORF">NFI95_11470</name>
</gene>
<dbReference type="RefSeq" id="WP_422864540.1">
    <property type="nucleotide sequence ID" value="NZ_JAMSKV010000009.1"/>
</dbReference>
<evidence type="ECO:0000313" key="3">
    <source>
        <dbReference type="EMBL" id="MCQ8279065.1"/>
    </source>
</evidence>
<sequence length="293" mass="31876">MAIVRQVITALNRDGTDMLGTRNVAIKLVDESIVSGSLLTVESNHFCILKSRGAVLQVYETGQYPLTTPDKPLVGSLVQGFFGGASPWVYEVIYVNRSKLLVRSSGVATSAEMAEVSYQADYYIHIDTREAALDLITHMPFTGRVIDTNEIADYAGPAIEQAINQVIQVTKLEHINERIHELRESVKAHLTEFLQVFGILLNDLKILVLPRDQRMRELIALQAIGLSPLEAVRHYLALRMADRGLLSAPNAAIGAPFHVGGALPADMIAPPPSPAVPTTAPDPVSPPTGWNTP</sequence>
<evidence type="ECO:0000313" key="4">
    <source>
        <dbReference type="Proteomes" id="UP001524587"/>
    </source>
</evidence>
<keyword evidence="4" id="KW-1185">Reference proteome</keyword>
<accession>A0ABT1W864</accession>
<proteinExistence type="predicted"/>
<dbReference type="Pfam" id="PF13421">
    <property type="entry name" value="Band_7_1"/>
    <property type="match status" value="1"/>
</dbReference>
<feature type="domain" description="SPFH" evidence="2">
    <location>
        <begin position="29"/>
        <end position="211"/>
    </location>
</feature>
<evidence type="ECO:0000256" key="1">
    <source>
        <dbReference type="SAM" id="MobiDB-lite"/>
    </source>
</evidence>